<feature type="modified residue" description="N6-(pyridoxal phosphate)lysine" evidence="11">
    <location>
        <position position="195"/>
    </location>
</feature>
<dbReference type="EC" id="2.6.1.52" evidence="11"/>
<dbReference type="InterPro" id="IPR022278">
    <property type="entry name" value="Pser_aminoTfrase"/>
</dbReference>
<comment type="catalytic activity">
    <reaction evidence="10 11">
        <text>O-phospho-L-serine + 2-oxoglutarate = 3-phosphooxypyruvate + L-glutamate</text>
        <dbReference type="Rhea" id="RHEA:14329"/>
        <dbReference type="ChEBI" id="CHEBI:16810"/>
        <dbReference type="ChEBI" id="CHEBI:18110"/>
        <dbReference type="ChEBI" id="CHEBI:29985"/>
        <dbReference type="ChEBI" id="CHEBI:57524"/>
        <dbReference type="EC" id="2.6.1.52"/>
    </reaction>
</comment>
<dbReference type="InterPro" id="IPR015424">
    <property type="entry name" value="PyrdxlP-dep_Trfase"/>
</dbReference>
<comment type="function">
    <text evidence="11">Catalyzes the reversible conversion of 3-phosphohydroxypyruvate to phosphoserine and of 3-hydroxy-2-oxo-4-phosphonooxybutanoate to phosphohydroxythreonine.</text>
</comment>
<feature type="binding site" evidence="11">
    <location>
        <begin position="75"/>
        <end position="76"/>
    </location>
    <ligand>
        <name>pyridoxal 5'-phosphate</name>
        <dbReference type="ChEBI" id="CHEBI:597326"/>
    </ligand>
</feature>
<evidence type="ECO:0000256" key="3">
    <source>
        <dbReference type="ARBA" id="ARBA00022576"/>
    </source>
</evidence>
<keyword evidence="3 11" id="KW-0032">Aminotransferase</keyword>
<feature type="binding site" evidence="11">
    <location>
        <position position="41"/>
    </location>
    <ligand>
        <name>L-glutamate</name>
        <dbReference type="ChEBI" id="CHEBI:29985"/>
    </ligand>
</feature>
<organism evidence="13 14">
    <name type="scientific">Lysobacter soyae</name>
    <dbReference type="NCBI Taxonomy" id="2764185"/>
    <lineage>
        <taxon>Bacteria</taxon>
        <taxon>Pseudomonadati</taxon>
        <taxon>Pseudomonadota</taxon>
        <taxon>Gammaproteobacteria</taxon>
        <taxon>Lysobacterales</taxon>
        <taxon>Lysobacteraceae</taxon>
        <taxon>Lysobacter</taxon>
    </lineage>
</organism>
<protein>
    <recommendedName>
        <fullName evidence="11">Phosphoserine aminotransferase</fullName>
        <ecNumber evidence="11">2.6.1.52</ecNumber>
    </recommendedName>
    <alternativeName>
        <fullName evidence="11">Phosphohydroxythreonine aminotransferase</fullName>
        <shortName evidence="11">PSAT</shortName>
    </alternativeName>
</protein>
<keyword evidence="8 11" id="KW-0718">Serine biosynthesis</keyword>
<feature type="binding site" evidence="11">
    <location>
        <begin position="236"/>
        <end position="237"/>
    </location>
    <ligand>
        <name>pyridoxal 5'-phosphate</name>
        <dbReference type="ChEBI" id="CHEBI:597326"/>
    </ligand>
</feature>
<evidence type="ECO:0000256" key="4">
    <source>
        <dbReference type="ARBA" id="ARBA00022605"/>
    </source>
</evidence>
<dbReference type="InterPro" id="IPR015421">
    <property type="entry name" value="PyrdxlP-dep_Trfase_major"/>
</dbReference>
<proteinExistence type="inferred from homology"/>
<gene>
    <name evidence="11 13" type="primary">serC</name>
    <name evidence="13" type="ORF">H8L67_04965</name>
</gene>
<dbReference type="PIRSF" id="PIRSF000525">
    <property type="entry name" value="SerC"/>
    <property type="match status" value="1"/>
</dbReference>
<dbReference type="EMBL" id="CP080544">
    <property type="protein sequence ID" value="QYR53826.1"/>
    <property type="molecule type" value="Genomic_DNA"/>
</dbReference>
<dbReference type="NCBIfam" id="NF003764">
    <property type="entry name" value="PRK05355.1"/>
    <property type="match status" value="1"/>
</dbReference>
<dbReference type="HAMAP" id="MF_00160">
    <property type="entry name" value="SerC_aminotrans_5"/>
    <property type="match status" value="1"/>
</dbReference>
<evidence type="ECO:0000256" key="2">
    <source>
        <dbReference type="ARBA" id="ARBA00006904"/>
    </source>
</evidence>
<keyword evidence="14" id="KW-1185">Reference proteome</keyword>
<evidence type="ECO:0000256" key="9">
    <source>
        <dbReference type="ARBA" id="ARBA00047630"/>
    </source>
</evidence>
<comment type="subunit">
    <text evidence="11">Homodimer.</text>
</comment>
<evidence type="ECO:0000256" key="1">
    <source>
        <dbReference type="ARBA" id="ARBA00005099"/>
    </source>
</evidence>
<dbReference type="PANTHER" id="PTHR43247:SF1">
    <property type="entry name" value="PHOSPHOSERINE AMINOTRANSFERASE"/>
    <property type="match status" value="1"/>
</dbReference>
<dbReference type="Gene3D" id="3.90.1150.10">
    <property type="entry name" value="Aspartate Aminotransferase, domain 1"/>
    <property type="match status" value="1"/>
</dbReference>
<dbReference type="InterPro" id="IPR000192">
    <property type="entry name" value="Aminotrans_V_dom"/>
</dbReference>
<dbReference type="SUPFAM" id="SSF53383">
    <property type="entry name" value="PLP-dependent transferases"/>
    <property type="match status" value="1"/>
</dbReference>
<dbReference type="PANTHER" id="PTHR43247">
    <property type="entry name" value="PHOSPHOSERINE AMINOTRANSFERASE"/>
    <property type="match status" value="1"/>
</dbReference>
<dbReference type="InterPro" id="IPR015422">
    <property type="entry name" value="PyrdxlP-dep_Trfase_small"/>
</dbReference>
<sequence>MRSLNFSAGPAQLPLPVLEQLRDELLDWRGTGASVAELSHRGKPFMALAEEIEADARRLLAVPDSHAILFLSGGATTQQALIPMNLCAAGETADYLVTGHWSKVAIKQASAVCAVHTVASAEDDGFLRLPEKSQWTHTKGAAYFHVTGNETIHGVELFNLPEATQAPLVVDLSSNIASRPTDFSKIGLAYAGAQKNLGPSGITLTIVSRELLAREGMQRPDIFKFASHAAQGSMLNTPPTLNWYILGLCIRWMLGEGGTAAFEARNLAKSSLLYATIDQSAGFYTNSVAADCRSRMNIPFVLHDAALDAVFLEESERAGMIGLKGHKALGGMRASLYNAIALKDIEALCAFMRDFQMRHG</sequence>
<dbReference type="Pfam" id="PF00266">
    <property type="entry name" value="Aminotran_5"/>
    <property type="match status" value="1"/>
</dbReference>
<dbReference type="GO" id="GO:0004648">
    <property type="term" value="F:O-phospho-L-serine:2-oxoglutarate aminotransferase activity"/>
    <property type="evidence" value="ECO:0007669"/>
    <property type="project" value="UniProtKB-EC"/>
</dbReference>
<keyword evidence="6 11" id="KW-0663">Pyridoxal phosphate</keyword>
<feature type="binding site" evidence="11">
    <location>
        <position position="101"/>
    </location>
    <ligand>
        <name>pyridoxal 5'-phosphate</name>
        <dbReference type="ChEBI" id="CHEBI:597326"/>
    </ligand>
</feature>
<evidence type="ECO:0000256" key="7">
    <source>
        <dbReference type="ARBA" id="ARBA00023096"/>
    </source>
</evidence>
<dbReference type="Gene3D" id="3.40.640.10">
    <property type="entry name" value="Type I PLP-dependent aspartate aminotransferase-like (Major domain)"/>
    <property type="match status" value="1"/>
</dbReference>
<comment type="caution">
    <text evidence="11">Lacks conserved residue(s) required for the propagation of feature annotation.</text>
</comment>
<evidence type="ECO:0000256" key="8">
    <source>
        <dbReference type="ARBA" id="ARBA00023299"/>
    </source>
</evidence>
<comment type="pathway">
    <text evidence="11">Cofactor biosynthesis; pyridoxine 5'-phosphate biosynthesis; pyridoxine 5'-phosphate from D-erythrose 4-phosphate: step 3/5.</text>
</comment>
<evidence type="ECO:0000313" key="13">
    <source>
        <dbReference type="EMBL" id="QYR53826.1"/>
    </source>
</evidence>
<dbReference type="Proteomes" id="UP000824755">
    <property type="component" value="Chromosome"/>
</dbReference>
<feature type="domain" description="Aminotransferase class V" evidence="12">
    <location>
        <begin position="5"/>
        <end position="348"/>
    </location>
</feature>
<evidence type="ECO:0000313" key="14">
    <source>
        <dbReference type="Proteomes" id="UP000824755"/>
    </source>
</evidence>
<evidence type="ECO:0000256" key="6">
    <source>
        <dbReference type="ARBA" id="ARBA00022898"/>
    </source>
</evidence>
<comment type="cofactor">
    <cofactor evidence="11">
        <name>pyridoxal 5'-phosphate</name>
        <dbReference type="ChEBI" id="CHEBI:597326"/>
    </cofactor>
    <text evidence="11">Binds 1 pyridoxal phosphate per subunit.</text>
</comment>
<keyword evidence="4 11" id="KW-0028">Amino-acid biosynthesis</keyword>
<evidence type="ECO:0000256" key="11">
    <source>
        <dbReference type="HAMAP-Rule" id="MF_00160"/>
    </source>
</evidence>
<dbReference type="NCBIfam" id="TIGR01364">
    <property type="entry name" value="serC_1"/>
    <property type="match status" value="1"/>
</dbReference>
<comment type="similarity">
    <text evidence="2 11">Belongs to the class-V pyridoxal-phosphate-dependent aminotransferase family. SerC subfamily.</text>
</comment>
<evidence type="ECO:0000256" key="10">
    <source>
        <dbReference type="ARBA" id="ARBA00049007"/>
    </source>
</evidence>
<evidence type="ECO:0000259" key="12">
    <source>
        <dbReference type="Pfam" id="PF00266"/>
    </source>
</evidence>
<comment type="subcellular location">
    <subcellularLocation>
        <location evidence="11">Cytoplasm</location>
    </subcellularLocation>
</comment>
<dbReference type="RefSeq" id="WP_220380631.1">
    <property type="nucleotide sequence ID" value="NZ_CP080544.1"/>
</dbReference>
<evidence type="ECO:0000256" key="5">
    <source>
        <dbReference type="ARBA" id="ARBA00022679"/>
    </source>
</evidence>
<keyword evidence="5 11" id="KW-0808">Transferase</keyword>
<feature type="binding site" evidence="11">
    <location>
        <position position="194"/>
    </location>
    <ligand>
        <name>pyridoxal 5'-phosphate</name>
        <dbReference type="ChEBI" id="CHEBI:597326"/>
    </ligand>
</feature>
<name>A0ABX8WSN6_9GAMM</name>
<accession>A0ABX8WSN6</accession>
<keyword evidence="7 11" id="KW-0664">Pyridoxine biosynthesis</keyword>
<comment type="catalytic activity">
    <reaction evidence="9 11">
        <text>4-(phosphooxy)-L-threonine + 2-oxoglutarate = (R)-3-hydroxy-2-oxo-4-phosphooxybutanoate + L-glutamate</text>
        <dbReference type="Rhea" id="RHEA:16573"/>
        <dbReference type="ChEBI" id="CHEBI:16810"/>
        <dbReference type="ChEBI" id="CHEBI:29985"/>
        <dbReference type="ChEBI" id="CHEBI:58452"/>
        <dbReference type="ChEBI" id="CHEBI:58538"/>
        <dbReference type="EC" id="2.6.1.52"/>
    </reaction>
</comment>
<reference evidence="13 14" key="1">
    <citation type="submission" date="2021-08" db="EMBL/GenBank/DDBJ databases">
        <title>Lysobacter sp. strain CJ11 Genome sequencing and assembly.</title>
        <authorList>
            <person name="Kim I."/>
        </authorList>
    </citation>
    <scope>NUCLEOTIDE SEQUENCE [LARGE SCALE GENOMIC DNA]</scope>
    <source>
        <strain evidence="13 14">CJ11</strain>
    </source>
</reference>
<feature type="binding site" evidence="11">
    <location>
        <position position="171"/>
    </location>
    <ligand>
        <name>pyridoxal 5'-phosphate</name>
        <dbReference type="ChEBI" id="CHEBI:597326"/>
    </ligand>
</feature>
<feature type="binding site" evidence="11">
    <location>
        <position position="151"/>
    </location>
    <ligand>
        <name>pyridoxal 5'-phosphate</name>
        <dbReference type="ChEBI" id="CHEBI:597326"/>
    </ligand>
</feature>
<comment type="pathway">
    <text evidence="1 11">Amino-acid biosynthesis; L-serine biosynthesis; L-serine from 3-phospho-D-glycerate: step 2/3.</text>
</comment>
<keyword evidence="11" id="KW-0963">Cytoplasm</keyword>